<evidence type="ECO:0000313" key="2">
    <source>
        <dbReference type="Proteomes" id="UP001234297"/>
    </source>
</evidence>
<name>A0ACC2LDZ6_PERAE</name>
<evidence type="ECO:0000313" key="1">
    <source>
        <dbReference type="EMBL" id="KAJ8631665.1"/>
    </source>
</evidence>
<dbReference type="EMBL" id="CM056815">
    <property type="protein sequence ID" value="KAJ8631665.1"/>
    <property type="molecule type" value="Genomic_DNA"/>
</dbReference>
<keyword evidence="2" id="KW-1185">Reference proteome</keyword>
<accession>A0ACC2LDZ6</accession>
<proteinExistence type="predicted"/>
<dbReference type="Proteomes" id="UP001234297">
    <property type="component" value="Chromosome 7"/>
</dbReference>
<reference evidence="1 2" key="1">
    <citation type="journal article" date="2022" name="Hortic Res">
        <title>A haplotype resolved chromosomal level avocado genome allows analysis of novel avocado genes.</title>
        <authorList>
            <person name="Nath O."/>
            <person name="Fletcher S.J."/>
            <person name="Hayward A."/>
            <person name="Shaw L.M."/>
            <person name="Masouleh A.K."/>
            <person name="Furtado A."/>
            <person name="Henry R.J."/>
            <person name="Mitter N."/>
        </authorList>
    </citation>
    <scope>NUCLEOTIDE SEQUENCE [LARGE SCALE GENOMIC DNA]</scope>
    <source>
        <strain evidence="2">cv. Hass</strain>
    </source>
</reference>
<gene>
    <name evidence="1" type="ORF">MRB53_024988</name>
</gene>
<comment type="caution">
    <text evidence="1">The sequence shown here is derived from an EMBL/GenBank/DDBJ whole genome shotgun (WGS) entry which is preliminary data.</text>
</comment>
<organism evidence="1 2">
    <name type="scientific">Persea americana</name>
    <name type="common">Avocado</name>
    <dbReference type="NCBI Taxonomy" id="3435"/>
    <lineage>
        <taxon>Eukaryota</taxon>
        <taxon>Viridiplantae</taxon>
        <taxon>Streptophyta</taxon>
        <taxon>Embryophyta</taxon>
        <taxon>Tracheophyta</taxon>
        <taxon>Spermatophyta</taxon>
        <taxon>Magnoliopsida</taxon>
        <taxon>Magnoliidae</taxon>
        <taxon>Laurales</taxon>
        <taxon>Lauraceae</taxon>
        <taxon>Persea</taxon>
    </lineage>
</organism>
<protein>
    <submittedName>
        <fullName evidence="1">Uncharacterized protein</fullName>
    </submittedName>
</protein>
<sequence>MEETNVDRAETSSVSPPPPTAEQIFGLRSLKNLLNNLKRMVPFYVYVPLYGKMYYTNRKLMDSIFSYLRVFRYPLDDLKAGTDELFSLCAEFMEINSKSHEEICERMNAMKEMGDEGRKERVSNINKQDLEMVDERSLQRHSIESEQHSREMEERNIHQARKSSALRLLKPFLSRMRTLVPLNNNSILPYLQVMFSYLQKTQYPVDDLKSDIEELFSLCFEHMEIISSKSHEEFGRRAHAIRSNTMKEIVAQFQATDRLNDLPQELMNNILARVILERVSEKITACIDNLLSREI</sequence>